<reference evidence="2 3" key="1">
    <citation type="journal article" date="2007" name="Nature">
        <title>Evolution of genes and genomes on the Drosophila phylogeny.</title>
        <authorList>
            <consortium name="Drosophila 12 Genomes Consortium"/>
            <person name="Clark A.G."/>
            <person name="Eisen M.B."/>
            <person name="Smith D.R."/>
            <person name="Bergman C.M."/>
            <person name="Oliver B."/>
            <person name="Markow T.A."/>
            <person name="Kaufman T.C."/>
            <person name="Kellis M."/>
            <person name="Gelbart W."/>
            <person name="Iyer V.N."/>
            <person name="Pollard D.A."/>
            <person name="Sackton T.B."/>
            <person name="Larracuente A.M."/>
            <person name="Singh N.D."/>
            <person name="Abad J.P."/>
            <person name="Abt D.N."/>
            <person name="Adryan B."/>
            <person name="Aguade M."/>
            <person name="Akashi H."/>
            <person name="Anderson W.W."/>
            <person name="Aquadro C.F."/>
            <person name="Ardell D.H."/>
            <person name="Arguello R."/>
            <person name="Artieri C.G."/>
            <person name="Barbash D.A."/>
            <person name="Barker D."/>
            <person name="Barsanti P."/>
            <person name="Batterham P."/>
            <person name="Batzoglou S."/>
            <person name="Begun D."/>
            <person name="Bhutkar A."/>
            <person name="Blanco E."/>
            <person name="Bosak S.A."/>
            <person name="Bradley R.K."/>
            <person name="Brand A.D."/>
            <person name="Brent M.R."/>
            <person name="Brooks A.N."/>
            <person name="Brown R.H."/>
            <person name="Butlin R.K."/>
            <person name="Caggese C."/>
            <person name="Calvi B.R."/>
            <person name="Bernardo de Carvalho A."/>
            <person name="Caspi A."/>
            <person name="Castrezana S."/>
            <person name="Celniker S.E."/>
            <person name="Chang J.L."/>
            <person name="Chapple C."/>
            <person name="Chatterji S."/>
            <person name="Chinwalla A."/>
            <person name="Civetta A."/>
            <person name="Clifton S.W."/>
            <person name="Comeron J.M."/>
            <person name="Costello J.C."/>
            <person name="Coyne J.A."/>
            <person name="Daub J."/>
            <person name="David R.G."/>
            <person name="Delcher A.L."/>
            <person name="Delehaunty K."/>
            <person name="Do C.B."/>
            <person name="Ebling H."/>
            <person name="Edwards K."/>
            <person name="Eickbush T."/>
            <person name="Evans J.D."/>
            <person name="Filipski A."/>
            <person name="Findeiss S."/>
            <person name="Freyhult E."/>
            <person name="Fulton L."/>
            <person name="Fulton R."/>
            <person name="Garcia A.C."/>
            <person name="Gardiner A."/>
            <person name="Garfield D.A."/>
            <person name="Garvin B.E."/>
            <person name="Gibson G."/>
            <person name="Gilbert D."/>
            <person name="Gnerre S."/>
            <person name="Godfrey J."/>
            <person name="Good R."/>
            <person name="Gotea V."/>
            <person name="Gravely B."/>
            <person name="Greenberg A.J."/>
            <person name="Griffiths-Jones S."/>
            <person name="Gross S."/>
            <person name="Guigo R."/>
            <person name="Gustafson E.A."/>
            <person name="Haerty W."/>
            <person name="Hahn M.W."/>
            <person name="Halligan D.L."/>
            <person name="Halpern A.L."/>
            <person name="Halter G.M."/>
            <person name="Han M.V."/>
            <person name="Heger A."/>
            <person name="Hillier L."/>
            <person name="Hinrichs A.S."/>
            <person name="Holmes I."/>
            <person name="Hoskins R.A."/>
            <person name="Hubisz M.J."/>
            <person name="Hultmark D."/>
            <person name="Huntley M.A."/>
            <person name="Jaffe D.B."/>
            <person name="Jagadeeshan S."/>
            <person name="Jeck W.R."/>
            <person name="Johnson J."/>
            <person name="Jones C.D."/>
            <person name="Jordan W.C."/>
            <person name="Karpen G.H."/>
            <person name="Kataoka E."/>
            <person name="Keightley P.D."/>
            <person name="Kheradpour P."/>
            <person name="Kirkness E.F."/>
            <person name="Koerich L.B."/>
            <person name="Kristiansen K."/>
            <person name="Kudrna D."/>
            <person name="Kulathinal R.J."/>
            <person name="Kumar S."/>
            <person name="Kwok R."/>
            <person name="Lander E."/>
            <person name="Langley C.H."/>
            <person name="Lapoint R."/>
            <person name="Lazzaro B.P."/>
            <person name="Lee S.J."/>
            <person name="Levesque L."/>
            <person name="Li R."/>
            <person name="Lin C.F."/>
            <person name="Lin M.F."/>
            <person name="Lindblad-Toh K."/>
            <person name="Llopart A."/>
            <person name="Long M."/>
            <person name="Low L."/>
            <person name="Lozovsky E."/>
            <person name="Lu J."/>
            <person name="Luo M."/>
            <person name="Machado C.A."/>
            <person name="Makalowski W."/>
            <person name="Marzo M."/>
            <person name="Matsuda M."/>
            <person name="Matzkin L."/>
            <person name="McAllister B."/>
            <person name="McBride C.S."/>
            <person name="McKernan B."/>
            <person name="McKernan K."/>
            <person name="Mendez-Lago M."/>
            <person name="Minx P."/>
            <person name="Mollenhauer M.U."/>
            <person name="Montooth K."/>
            <person name="Mount S.M."/>
            <person name="Mu X."/>
            <person name="Myers E."/>
            <person name="Negre B."/>
            <person name="Newfeld S."/>
            <person name="Nielsen R."/>
            <person name="Noor M.A."/>
            <person name="O'Grady P."/>
            <person name="Pachter L."/>
            <person name="Papaceit M."/>
            <person name="Parisi M.J."/>
            <person name="Parisi M."/>
            <person name="Parts L."/>
            <person name="Pedersen J.S."/>
            <person name="Pesole G."/>
            <person name="Phillippy A.M."/>
            <person name="Ponting C.P."/>
            <person name="Pop M."/>
            <person name="Porcelli D."/>
            <person name="Powell J.R."/>
            <person name="Prohaska S."/>
            <person name="Pruitt K."/>
            <person name="Puig M."/>
            <person name="Quesneville H."/>
            <person name="Ram K.R."/>
            <person name="Rand D."/>
            <person name="Rasmussen M.D."/>
            <person name="Reed L.K."/>
            <person name="Reenan R."/>
            <person name="Reily A."/>
            <person name="Remington K.A."/>
            <person name="Rieger T.T."/>
            <person name="Ritchie M.G."/>
            <person name="Robin C."/>
            <person name="Rogers Y.H."/>
            <person name="Rohde C."/>
            <person name="Rozas J."/>
            <person name="Rubenfield M.J."/>
            <person name="Ruiz A."/>
            <person name="Russo S."/>
            <person name="Salzberg S.L."/>
            <person name="Sanchez-Gracia A."/>
            <person name="Saranga D.J."/>
            <person name="Sato H."/>
            <person name="Schaeffer S.W."/>
            <person name="Schatz M.C."/>
            <person name="Schlenke T."/>
            <person name="Schwartz R."/>
            <person name="Segarra C."/>
            <person name="Singh R.S."/>
            <person name="Sirot L."/>
            <person name="Sirota M."/>
            <person name="Sisneros N.B."/>
            <person name="Smith C.D."/>
            <person name="Smith T.F."/>
            <person name="Spieth J."/>
            <person name="Stage D.E."/>
            <person name="Stark A."/>
            <person name="Stephan W."/>
            <person name="Strausberg R.L."/>
            <person name="Strempel S."/>
            <person name="Sturgill D."/>
            <person name="Sutton G."/>
            <person name="Sutton G.G."/>
            <person name="Tao W."/>
            <person name="Teichmann S."/>
            <person name="Tobari Y.N."/>
            <person name="Tomimura Y."/>
            <person name="Tsolas J.M."/>
            <person name="Valente V.L."/>
            <person name="Venter E."/>
            <person name="Venter J.C."/>
            <person name="Vicario S."/>
            <person name="Vieira F.G."/>
            <person name="Vilella A.J."/>
            <person name="Villasante A."/>
            <person name="Walenz B."/>
            <person name="Wang J."/>
            <person name="Wasserman M."/>
            <person name="Watts T."/>
            <person name="Wilson D."/>
            <person name="Wilson R.K."/>
            <person name="Wing R.A."/>
            <person name="Wolfner M.F."/>
            <person name="Wong A."/>
            <person name="Wong G.K."/>
            <person name="Wu C.I."/>
            <person name="Wu G."/>
            <person name="Yamamoto D."/>
            <person name="Yang H.P."/>
            <person name="Yang S.P."/>
            <person name="Yorke J.A."/>
            <person name="Yoshida K."/>
            <person name="Zdobnov E."/>
            <person name="Zhang P."/>
            <person name="Zhang Y."/>
            <person name="Zimin A.V."/>
            <person name="Baldwin J."/>
            <person name="Abdouelleil A."/>
            <person name="Abdulkadir J."/>
            <person name="Abebe A."/>
            <person name="Abera B."/>
            <person name="Abreu J."/>
            <person name="Acer S.C."/>
            <person name="Aftuck L."/>
            <person name="Alexander A."/>
            <person name="An P."/>
            <person name="Anderson E."/>
            <person name="Anderson S."/>
            <person name="Arachi H."/>
            <person name="Azer M."/>
            <person name="Bachantsang P."/>
            <person name="Barry A."/>
            <person name="Bayul T."/>
            <person name="Berlin A."/>
            <person name="Bessette D."/>
            <person name="Bloom T."/>
            <person name="Blye J."/>
            <person name="Boguslavskiy L."/>
            <person name="Bonnet C."/>
            <person name="Boukhgalter B."/>
            <person name="Bourzgui I."/>
            <person name="Brown A."/>
            <person name="Cahill P."/>
            <person name="Channer S."/>
            <person name="Cheshatsang Y."/>
            <person name="Chuda L."/>
            <person name="Citroen M."/>
            <person name="Collymore A."/>
            <person name="Cooke P."/>
            <person name="Costello M."/>
            <person name="D'Aco K."/>
            <person name="Daza R."/>
            <person name="De Haan G."/>
            <person name="DeGray S."/>
            <person name="DeMaso C."/>
            <person name="Dhargay N."/>
            <person name="Dooley K."/>
            <person name="Dooley E."/>
            <person name="Doricent M."/>
            <person name="Dorje P."/>
            <person name="Dorjee K."/>
            <person name="Dupes A."/>
            <person name="Elong R."/>
            <person name="Falk J."/>
            <person name="Farina A."/>
            <person name="Faro S."/>
            <person name="Ferguson D."/>
            <person name="Fisher S."/>
            <person name="Foley C.D."/>
            <person name="Franke A."/>
            <person name="Friedrich D."/>
            <person name="Gadbois L."/>
            <person name="Gearin G."/>
            <person name="Gearin C.R."/>
            <person name="Giannoukos G."/>
            <person name="Goode T."/>
            <person name="Graham J."/>
            <person name="Grandbois E."/>
            <person name="Grewal S."/>
            <person name="Gyaltsen K."/>
            <person name="Hafez N."/>
            <person name="Hagos B."/>
            <person name="Hall J."/>
            <person name="Henson C."/>
            <person name="Hollinger A."/>
            <person name="Honan T."/>
            <person name="Huard M.D."/>
            <person name="Hughes L."/>
            <person name="Hurhula B."/>
            <person name="Husby M.E."/>
            <person name="Kamat A."/>
            <person name="Kanga B."/>
            <person name="Kashin S."/>
            <person name="Khazanovich D."/>
            <person name="Kisner P."/>
            <person name="Lance K."/>
            <person name="Lara M."/>
            <person name="Lee W."/>
            <person name="Lennon N."/>
            <person name="Letendre F."/>
            <person name="LeVine R."/>
            <person name="Lipovsky A."/>
            <person name="Liu X."/>
            <person name="Liu J."/>
            <person name="Liu S."/>
            <person name="Lokyitsang T."/>
            <person name="Lokyitsang Y."/>
            <person name="Lubonja R."/>
            <person name="Lui A."/>
            <person name="MacDonald P."/>
            <person name="Magnisalis V."/>
            <person name="Maru K."/>
            <person name="Matthews C."/>
            <person name="McCusker W."/>
            <person name="McDonough S."/>
            <person name="Mehta T."/>
            <person name="Meldrim J."/>
            <person name="Meneus L."/>
            <person name="Mihai O."/>
            <person name="Mihalev A."/>
            <person name="Mihova T."/>
            <person name="Mittelman R."/>
            <person name="Mlenga V."/>
            <person name="Montmayeur A."/>
            <person name="Mulrain L."/>
            <person name="Navidi A."/>
            <person name="Naylor J."/>
            <person name="Negash T."/>
            <person name="Nguyen T."/>
            <person name="Nguyen N."/>
            <person name="Nicol R."/>
            <person name="Norbu C."/>
            <person name="Norbu N."/>
            <person name="Novod N."/>
            <person name="O'Neill B."/>
            <person name="Osman S."/>
            <person name="Markiewicz E."/>
            <person name="Oyono O.L."/>
            <person name="Patti C."/>
            <person name="Phunkhang P."/>
            <person name="Pierre F."/>
            <person name="Priest M."/>
            <person name="Raghuraman S."/>
            <person name="Rege F."/>
            <person name="Reyes R."/>
            <person name="Rise C."/>
            <person name="Rogov P."/>
            <person name="Ross K."/>
            <person name="Ryan E."/>
            <person name="Settipalli S."/>
            <person name="Shea T."/>
            <person name="Sherpa N."/>
            <person name="Shi L."/>
            <person name="Shih D."/>
            <person name="Sparrow T."/>
            <person name="Spaulding J."/>
            <person name="Stalker J."/>
            <person name="Stange-Thomann N."/>
            <person name="Stavropoulos S."/>
            <person name="Stone C."/>
            <person name="Strader C."/>
            <person name="Tesfaye S."/>
            <person name="Thomson T."/>
            <person name="Thoulutsang Y."/>
            <person name="Thoulutsang D."/>
            <person name="Topham K."/>
            <person name="Topping I."/>
            <person name="Tsamla T."/>
            <person name="Vassiliev H."/>
            <person name="Vo A."/>
            <person name="Wangchuk T."/>
            <person name="Wangdi T."/>
            <person name="Weiand M."/>
            <person name="Wilkinson J."/>
            <person name="Wilson A."/>
            <person name="Yadav S."/>
            <person name="Young G."/>
            <person name="Yu Q."/>
            <person name="Zembek L."/>
            <person name="Zhong D."/>
            <person name="Zimmer A."/>
            <person name="Zwirko Z."/>
            <person name="Jaffe D.B."/>
            <person name="Alvarez P."/>
            <person name="Brockman W."/>
            <person name="Butler J."/>
            <person name="Chin C."/>
            <person name="Gnerre S."/>
            <person name="Grabherr M."/>
            <person name="Kleber M."/>
            <person name="Mauceli E."/>
            <person name="MacCallum I."/>
        </authorList>
    </citation>
    <scope>NUCLEOTIDE SEQUENCE [LARGE SCALE GENOMIC DNA]</scope>
    <source>
        <strain evidence="3">MSH-3 / Tucson 14011-0111.49</strain>
    </source>
</reference>
<name>B4H9F5_DROPE</name>
<dbReference type="AlphaFoldDB" id="B4H9F5"/>
<feature type="compositionally biased region" description="Basic residues" evidence="1">
    <location>
        <begin position="1"/>
        <end position="13"/>
    </location>
</feature>
<evidence type="ECO:0000313" key="2">
    <source>
        <dbReference type="EMBL" id="EDW35387.1"/>
    </source>
</evidence>
<feature type="compositionally biased region" description="Polar residues" evidence="1">
    <location>
        <begin position="24"/>
        <end position="46"/>
    </location>
</feature>
<accession>B4H9F5</accession>
<keyword evidence="3" id="KW-1185">Reference proteome</keyword>
<protein>
    <submittedName>
        <fullName evidence="2">GL15295</fullName>
    </submittedName>
</protein>
<feature type="compositionally biased region" description="Low complexity" evidence="1">
    <location>
        <begin position="103"/>
        <end position="120"/>
    </location>
</feature>
<evidence type="ECO:0000313" key="3">
    <source>
        <dbReference type="Proteomes" id="UP000008744"/>
    </source>
</evidence>
<evidence type="ECO:0000256" key="1">
    <source>
        <dbReference type="SAM" id="MobiDB-lite"/>
    </source>
</evidence>
<organism evidence="3">
    <name type="scientific">Drosophila persimilis</name>
    <name type="common">Fruit fly</name>
    <dbReference type="NCBI Taxonomy" id="7234"/>
    <lineage>
        <taxon>Eukaryota</taxon>
        <taxon>Metazoa</taxon>
        <taxon>Ecdysozoa</taxon>
        <taxon>Arthropoda</taxon>
        <taxon>Hexapoda</taxon>
        <taxon>Insecta</taxon>
        <taxon>Pterygota</taxon>
        <taxon>Neoptera</taxon>
        <taxon>Endopterygota</taxon>
        <taxon>Diptera</taxon>
        <taxon>Brachycera</taxon>
        <taxon>Muscomorpha</taxon>
        <taxon>Ephydroidea</taxon>
        <taxon>Drosophilidae</taxon>
        <taxon>Drosophila</taxon>
        <taxon>Sophophora</taxon>
    </lineage>
</organism>
<feature type="region of interest" description="Disordered" evidence="1">
    <location>
        <begin position="1"/>
        <end position="157"/>
    </location>
</feature>
<proteinExistence type="predicted"/>
<gene>
    <name evidence="2" type="primary">Dper\GL15295</name>
    <name evidence="2" type="ORF">Dper_GL15295</name>
</gene>
<sequence>MARRCILGVRRRPAQGNHGPRPANHQQDTTPRTRKQNQATQRSMAQRQEPYHDHPGHLGHPDPTVAPPTDNHDLGMAQRRRPSEHVAKQSVGNHHSGGDAVIGLRRGGPSRPGPAGATKTPTPPQASRPRNRHRRYPTRDSKTRRARSPLNIYYKNH</sequence>
<dbReference type="Proteomes" id="UP000008744">
    <property type="component" value="Unassembled WGS sequence"/>
</dbReference>
<feature type="compositionally biased region" description="Basic and acidic residues" evidence="1">
    <location>
        <begin position="49"/>
        <end position="60"/>
    </location>
</feature>
<dbReference type="EMBL" id="CH479228">
    <property type="protein sequence ID" value="EDW35387.1"/>
    <property type="molecule type" value="Genomic_DNA"/>
</dbReference>
<dbReference type="HOGENOM" id="CLU_1679783_0_0_1"/>